<dbReference type="STRING" id="485913.Krac_4226"/>
<dbReference type="EMBL" id="ADVG01000003">
    <property type="protein sequence ID" value="EFH83282.1"/>
    <property type="molecule type" value="Genomic_DNA"/>
</dbReference>
<dbReference type="RefSeq" id="WP_007913889.1">
    <property type="nucleotide sequence ID" value="NZ_ADVG01000003.1"/>
</dbReference>
<dbReference type="Gene3D" id="3.30.420.10">
    <property type="entry name" value="Ribonuclease H-like superfamily/Ribonuclease H"/>
    <property type="match status" value="1"/>
</dbReference>
<gene>
    <name evidence="2" type="ORF">Krac_4226</name>
</gene>
<feature type="domain" description="Tc1-like transposase DDE" evidence="1">
    <location>
        <begin position="12"/>
        <end position="139"/>
    </location>
</feature>
<evidence type="ECO:0000259" key="1">
    <source>
        <dbReference type="Pfam" id="PF13358"/>
    </source>
</evidence>
<dbReference type="AlphaFoldDB" id="D6TS81"/>
<dbReference type="InterPro" id="IPR036397">
    <property type="entry name" value="RNaseH_sf"/>
</dbReference>
<keyword evidence="3" id="KW-1185">Reference proteome</keyword>
<reference evidence="2 3" key="1">
    <citation type="journal article" date="2011" name="Stand. Genomic Sci.">
        <title>Non-contiguous finished genome sequence and contextual data of the filamentous soil bacterium Ktedonobacter racemifer type strain (SOSP1-21).</title>
        <authorList>
            <person name="Chang Y.J."/>
            <person name="Land M."/>
            <person name="Hauser L."/>
            <person name="Chertkov O."/>
            <person name="Del Rio T.G."/>
            <person name="Nolan M."/>
            <person name="Copeland A."/>
            <person name="Tice H."/>
            <person name="Cheng J.F."/>
            <person name="Lucas S."/>
            <person name="Han C."/>
            <person name="Goodwin L."/>
            <person name="Pitluck S."/>
            <person name="Ivanova N."/>
            <person name="Ovchinikova G."/>
            <person name="Pati A."/>
            <person name="Chen A."/>
            <person name="Palaniappan K."/>
            <person name="Mavromatis K."/>
            <person name="Liolios K."/>
            <person name="Brettin T."/>
            <person name="Fiebig A."/>
            <person name="Rohde M."/>
            <person name="Abt B."/>
            <person name="Goker M."/>
            <person name="Detter J.C."/>
            <person name="Woyke T."/>
            <person name="Bristow J."/>
            <person name="Eisen J.A."/>
            <person name="Markowitz V."/>
            <person name="Hugenholtz P."/>
            <person name="Kyrpides N.C."/>
            <person name="Klenk H.P."/>
            <person name="Lapidus A."/>
        </authorList>
    </citation>
    <scope>NUCLEOTIDE SEQUENCE [LARGE SCALE GENOMIC DNA]</scope>
    <source>
        <strain evidence="3">DSM 44963</strain>
    </source>
</reference>
<dbReference type="InterPro" id="IPR038717">
    <property type="entry name" value="Tc1-like_DDE_dom"/>
</dbReference>
<evidence type="ECO:0000313" key="2">
    <source>
        <dbReference type="EMBL" id="EFH83282.1"/>
    </source>
</evidence>
<proteinExistence type="predicted"/>
<sequence>MGPVLPRSFPPAPGWSPNGHRIKAPLEYSRGLEKTWIYGELRVRDGKELTRCAPARNSTNYIELLKLIEADNPTGDIFIITDNLSSHNSLETRTWLAEHPRLQHVFIPKGACWLNLQEGWWRLFRRDTFAGQSFANPSEIDLARRVATAQLNARAKPWVWGRPPKTRRHYRRLFSHRI</sequence>
<organism evidence="2 3">
    <name type="scientific">Ktedonobacter racemifer DSM 44963</name>
    <dbReference type="NCBI Taxonomy" id="485913"/>
    <lineage>
        <taxon>Bacteria</taxon>
        <taxon>Bacillati</taxon>
        <taxon>Chloroflexota</taxon>
        <taxon>Ktedonobacteria</taxon>
        <taxon>Ktedonobacterales</taxon>
        <taxon>Ktedonobacteraceae</taxon>
        <taxon>Ktedonobacter</taxon>
    </lineage>
</organism>
<evidence type="ECO:0000313" key="3">
    <source>
        <dbReference type="Proteomes" id="UP000004508"/>
    </source>
</evidence>
<protein>
    <submittedName>
        <fullName evidence="2">IS630 family transposase</fullName>
    </submittedName>
</protein>
<dbReference type="InParanoid" id="D6TS81"/>
<dbReference type="Pfam" id="PF13358">
    <property type="entry name" value="DDE_3"/>
    <property type="match status" value="1"/>
</dbReference>
<dbReference type="eggNOG" id="COG3335">
    <property type="taxonomic scope" value="Bacteria"/>
</dbReference>
<comment type="caution">
    <text evidence="2">The sequence shown here is derived from an EMBL/GenBank/DDBJ whole genome shotgun (WGS) entry which is preliminary data.</text>
</comment>
<dbReference type="Proteomes" id="UP000004508">
    <property type="component" value="Unassembled WGS sequence"/>
</dbReference>
<accession>D6TS81</accession>
<dbReference type="GO" id="GO:0003676">
    <property type="term" value="F:nucleic acid binding"/>
    <property type="evidence" value="ECO:0007669"/>
    <property type="project" value="InterPro"/>
</dbReference>
<name>D6TS81_KTERA</name>